<dbReference type="InterPro" id="IPR036412">
    <property type="entry name" value="HAD-like_sf"/>
</dbReference>
<reference evidence="2" key="1">
    <citation type="journal article" date="2013" name="Nat. Genet.">
        <title>The wheat powdery mildew genome shows the unique evolution of an obligate biotroph.</title>
        <authorList>
            <person name="Wicker T."/>
            <person name="Oberhaensli S."/>
            <person name="Parlange F."/>
            <person name="Buchmann J.P."/>
            <person name="Shatalina M."/>
            <person name="Roffler S."/>
            <person name="Ben-David R."/>
            <person name="Dolezel J."/>
            <person name="Simkova H."/>
            <person name="Schulze-Lefert P."/>
            <person name="Spanu P.D."/>
            <person name="Bruggmann R."/>
            <person name="Amselem J."/>
            <person name="Quesneville H."/>
            <person name="Ver Loren van Themaat E."/>
            <person name="Paape T."/>
            <person name="Shimizu K.K."/>
            <person name="Keller B."/>
        </authorList>
    </citation>
    <scope>NUCLEOTIDE SEQUENCE [LARGE SCALE GENOMIC DNA]</scope>
    <source>
        <strain evidence="2">96224</strain>
    </source>
</reference>
<organism evidence="1 2">
    <name type="scientific">Blumeria graminis f. sp. tritici 96224</name>
    <dbReference type="NCBI Taxonomy" id="1268274"/>
    <lineage>
        <taxon>Eukaryota</taxon>
        <taxon>Fungi</taxon>
        <taxon>Dikarya</taxon>
        <taxon>Ascomycota</taxon>
        <taxon>Pezizomycotina</taxon>
        <taxon>Leotiomycetes</taxon>
        <taxon>Erysiphales</taxon>
        <taxon>Erysiphaceae</taxon>
        <taxon>Blumeria</taxon>
    </lineage>
</organism>
<evidence type="ECO:0000313" key="1">
    <source>
        <dbReference type="EMBL" id="EPQ67245.1"/>
    </source>
</evidence>
<dbReference type="GO" id="GO:0008962">
    <property type="term" value="F:phosphatidylglycerophosphatase activity"/>
    <property type="evidence" value="ECO:0007669"/>
    <property type="project" value="InterPro"/>
</dbReference>
<sequence>MNNLNVSATLHLFRIAMRPNLCLAQATIPTFNQLPMPLNTAFSAPAATTDIRAVVLDKDNCFAIPHSSSVYKPYEVKLTETQSKFAELKAAYPGRCLLIVSNTAGAMSYDTSGQLASEVEAATGVRVLRHQTKKPGCGEEIMAYFRQHPETRVDRPEQIAVVGDRLTTDVMLANTMGSYGVWVREGIVGKEERSVVRSILSPHPASKHELMVGLACSLRALSILWRPFS</sequence>
<evidence type="ECO:0000313" key="2">
    <source>
        <dbReference type="Proteomes" id="UP000053110"/>
    </source>
</evidence>
<dbReference type="AlphaFoldDB" id="A0A656KPH6"/>
<dbReference type="InterPro" id="IPR027706">
    <property type="entry name" value="PGP_Pase"/>
</dbReference>
<name>A0A656KPH6_BLUGR</name>
<dbReference type="GO" id="GO:0005739">
    <property type="term" value="C:mitochondrion"/>
    <property type="evidence" value="ECO:0007669"/>
    <property type="project" value="TreeGrafter"/>
</dbReference>
<dbReference type="InterPro" id="IPR023214">
    <property type="entry name" value="HAD_sf"/>
</dbReference>
<dbReference type="PANTHER" id="PTHR19288">
    <property type="entry name" value="4-NITROPHENYLPHOSPHATASE-RELATED"/>
    <property type="match status" value="1"/>
</dbReference>
<dbReference type="PANTHER" id="PTHR19288:SF25">
    <property type="entry name" value="PHOSPHATIDYLGLYCEROPHOSPHATASE GEP4, MITOCHONDRIAL"/>
    <property type="match status" value="1"/>
</dbReference>
<dbReference type="Proteomes" id="UP000053110">
    <property type="component" value="Unassembled WGS sequence"/>
</dbReference>
<dbReference type="SUPFAM" id="SSF56784">
    <property type="entry name" value="HAD-like"/>
    <property type="match status" value="1"/>
</dbReference>
<dbReference type="GO" id="GO:0032049">
    <property type="term" value="P:cardiolipin biosynthetic process"/>
    <property type="evidence" value="ECO:0007669"/>
    <property type="project" value="TreeGrafter"/>
</dbReference>
<dbReference type="NCBIfam" id="TIGR01668">
    <property type="entry name" value="YqeG_hyp_ppase"/>
    <property type="match status" value="1"/>
</dbReference>
<proteinExistence type="predicted"/>
<dbReference type="InterPro" id="IPR010021">
    <property type="entry name" value="PGPP1/Gep4"/>
</dbReference>
<dbReference type="Pfam" id="PF09419">
    <property type="entry name" value="PGP_phosphatase"/>
    <property type="match status" value="1"/>
</dbReference>
<dbReference type="OrthoDB" id="198652at2759"/>
<dbReference type="EMBL" id="KE373720">
    <property type="protein sequence ID" value="EPQ67245.1"/>
    <property type="molecule type" value="Genomic_DNA"/>
</dbReference>
<accession>A0A656KPH6</accession>
<gene>
    <name evidence="1" type="ORF">BGT96224_2672</name>
</gene>
<dbReference type="Gene3D" id="3.40.50.1000">
    <property type="entry name" value="HAD superfamily/HAD-like"/>
    <property type="match status" value="1"/>
</dbReference>
<protein>
    <submittedName>
        <fullName evidence="1">Uncharacterized protein</fullName>
    </submittedName>
</protein>